<evidence type="ECO:0000256" key="1">
    <source>
        <dbReference type="SAM" id="MobiDB-lite"/>
    </source>
</evidence>
<evidence type="ECO:0000313" key="3">
    <source>
        <dbReference type="Proteomes" id="UP001385951"/>
    </source>
</evidence>
<sequence>MTYSVDDLVASLGANHIGQEAMDLVALQKQLSQALPKPAALDMQKVNHTPYPQPYNTPTSRTPSTSFAFEQTRLARSRSCSVASFNAMPESISEMPQELGYEDDYSMDEDERMVDEMLYPSPVTTRHNASNDYSFHSHSFQVDLSPQKMYSPQAADYSEASQTSSFATTDPFYLAQLQASQAPPTGSHFTFLGRPPQQSPFVAGSQNLTRRSSIGRVSNFPTLGEPTQAYAFSAAAAR</sequence>
<protein>
    <submittedName>
        <fullName evidence="2">Uncharacterized protein</fullName>
    </submittedName>
</protein>
<feature type="region of interest" description="Disordered" evidence="1">
    <location>
        <begin position="184"/>
        <end position="208"/>
    </location>
</feature>
<organism evidence="2 3">
    <name type="scientific">Cerrena zonata</name>
    <dbReference type="NCBI Taxonomy" id="2478898"/>
    <lineage>
        <taxon>Eukaryota</taxon>
        <taxon>Fungi</taxon>
        <taxon>Dikarya</taxon>
        <taxon>Basidiomycota</taxon>
        <taxon>Agaricomycotina</taxon>
        <taxon>Agaricomycetes</taxon>
        <taxon>Polyporales</taxon>
        <taxon>Cerrenaceae</taxon>
        <taxon>Cerrena</taxon>
    </lineage>
</organism>
<proteinExistence type="predicted"/>
<dbReference type="EMBL" id="JASBNA010000001">
    <property type="protein sequence ID" value="KAK7696568.1"/>
    <property type="molecule type" value="Genomic_DNA"/>
</dbReference>
<reference evidence="2 3" key="1">
    <citation type="submission" date="2022-09" db="EMBL/GenBank/DDBJ databases">
        <authorList>
            <person name="Palmer J.M."/>
        </authorList>
    </citation>
    <scope>NUCLEOTIDE SEQUENCE [LARGE SCALE GENOMIC DNA]</scope>
    <source>
        <strain evidence="2 3">DSM 7382</strain>
    </source>
</reference>
<accession>A0AAW0GSH8</accession>
<keyword evidence="3" id="KW-1185">Reference proteome</keyword>
<comment type="caution">
    <text evidence="2">The sequence shown here is derived from an EMBL/GenBank/DDBJ whole genome shotgun (WGS) entry which is preliminary data.</text>
</comment>
<gene>
    <name evidence="2" type="ORF">QCA50_001226</name>
</gene>
<dbReference type="AlphaFoldDB" id="A0AAW0GSH8"/>
<name>A0AAW0GSH8_9APHY</name>
<evidence type="ECO:0000313" key="2">
    <source>
        <dbReference type="EMBL" id="KAK7696568.1"/>
    </source>
</evidence>
<dbReference type="Proteomes" id="UP001385951">
    <property type="component" value="Unassembled WGS sequence"/>
</dbReference>